<dbReference type="InterPro" id="IPR002318">
    <property type="entry name" value="Ala-tRNA-lgiase_IIc"/>
</dbReference>
<evidence type="ECO:0000256" key="12">
    <source>
        <dbReference type="ARBA" id="ARBA00023146"/>
    </source>
</evidence>
<protein>
    <recommendedName>
        <fullName evidence="3">Alanine--tRNA ligase</fullName>
        <ecNumber evidence="2">6.1.1.7</ecNumber>
    </recommendedName>
</protein>
<keyword evidence="7 14" id="KW-0547">Nucleotide-binding</keyword>
<reference evidence="16" key="1">
    <citation type="submission" date="2012-04" db="EMBL/GenBank/DDBJ databases">
        <title>The Genome Sequence of Loa loa.</title>
        <authorList>
            <consortium name="The Broad Institute Genome Sequencing Platform"/>
            <consortium name="Broad Institute Genome Sequencing Center for Infectious Disease"/>
            <person name="Nutman T.B."/>
            <person name="Fink D.L."/>
            <person name="Russ C."/>
            <person name="Young S."/>
            <person name="Zeng Q."/>
            <person name="Gargeya S."/>
            <person name="Alvarado L."/>
            <person name="Berlin A."/>
            <person name="Chapman S.B."/>
            <person name="Chen Z."/>
            <person name="Freedman E."/>
            <person name="Gellesch M."/>
            <person name="Goldberg J."/>
            <person name="Griggs A."/>
            <person name="Gujja S."/>
            <person name="Heilman E.R."/>
            <person name="Heiman D."/>
            <person name="Howarth C."/>
            <person name="Mehta T."/>
            <person name="Neiman D."/>
            <person name="Pearson M."/>
            <person name="Roberts A."/>
            <person name="Saif S."/>
            <person name="Shea T."/>
            <person name="Shenoy N."/>
            <person name="Sisk P."/>
            <person name="Stolte C."/>
            <person name="Sykes S."/>
            <person name="White J."/>
            <person name="Yandava C."/>
            <person name="Haas B."/>
            <person name="Henn M.R."/>
            <person name="Nusbaum C."/>
            <person name="Birren B."/>
        </authorList>
    </citation>
    <scope>NUCLEOTIDE SEQUENCE [LARGE SCALE GENOMIC DNA]</scope>
</reference>
<dbReference type="Gene3D" id="2.40.30.130">
    <property type="match status" value="1"/>
</dbReference>
<keyword evidence="12 14" id="KW-0030">Aminoacyl-tRNA synthetase</keyword>
<dbReference type="InterPro" id="IPR050058">
    <property type="entry name" value="Ala-tRNA_ligase"/>
</dbReference>
<dbReference type="GO" id="GO:0006419">
    <property type="term" value="P:alanyl-tRNA aminoacylation"/>
    <property type="evidence" value="ECO:0007669"/>
    <property type="project" value="InterPro"/>
</dbReference>
<evidence type="ECO:0000256" key="9">
    <source>
        <dbReference type="ARBA" id="ARBA00022840"/>
    </source>
</evidence>
<organism evidence="16 17">
    <name type="scientific">Loa loa</name>
    <name type="common">Eye worm</name>
    <name type="synonym">Filaria loa</name>
    <dbReference type="NCBI Taxonomy" id="7209"/>
    <lineage>
        <taxon>Eukaryota</taxon>
        <taxon>Metazoa</taxon>
        <taxon>Ecdysozoa</taxon>
        <taxon>Nematoda</taxon>
        <taxon>Chromadorea</taxon>
        <taxon>Rhabditida</taxon>
        <taxon>Spirurina</taxon>
        <taxon>Spiruromorpha</taxon>
        <taxon>Filarioidea</taxon>
        <taxon>Onchocercidae</taxon>
        <taxon>Loa</taxon>
    </lineage>
</organism>
<dbReference type="InterPro" id="IPR018164">
    <property type="entry name" value="Ala-tRNA-synth_IIc_N"/>
</dbReference>
<evidence type="ECO:0000256" key="1">
    <source>
        <dbReference type="ARBA" id="ARBA00008429"/>
    </source>
</evidence>
<dbReference type="FunFam" id="3.30.980.10:FF:000004">
    <property type="entry name" value="Alanine--tRNA ligase, cytoplasmic"/>
    <property type="match status" value="1"/>
</dbReference>
<dbReference type="SUPFAM" id="SSF55681">
    <property type="entry name" value="Class II aaRS and biotin synthetases"/>
    <property type="match status" value="1"/>
</dbReference>
<dbReference type="GO" id="GO:0002161">
    <property type="term" value="F:aminoacyl-tRNA deacylase activity"/>
    <property type="evidence" value="ECO:0007669"/>
    <property type="project" value="TreeGrafter"/>
</dbReference>
<sequence length="907" mass="102674">MFPENDLSERDNIKRWDNCFHPDPVLVSSNGQLTDLRYIYAGCSSGFPIGILRGDIFYIDGNKGIGRITNKFGDVWMMNKLWSNTRCHITYLCLHVRRLSAQQIRLSFLEYFKEHDHTYVPSSSVIPEDDNSVTFVNAGMNQFKPLFLGAKFTEGKFAALRNVVNWQKCIRVGGKHNDFDDVGRDLTHHTFFEMLGNYSFGGYSKAEACRYAWNFLTDVLRIPADRLYVTYFSGDENLKLKEDHECRDIWIKLGVPEDRVLGCCFNHNFWEMAETGPCGPCTEIHYDLIGNRKAQKLVNSNNPTVVEIWNLVFMQFTRDMSGRISSLPTLYVDCGMGFERLVSIVQGLRSAYDTDLFLPLMEIICKYSKVGRYSGRSGDIDTAYRIIADHLRAACIMISDGVEPGSRNRGYHLRRVLRRAALNLTLTLGAERGTLASLVPDFVNHITLLYDSVAACETIIVKTVMSEEQLFWKSYDKGTKLLEHNIASQQHILPGEIAWMLSGNYGLPLAIIQKVCNEKGLKVDVDGFHHCLTNFQKTQKAEEEPWQKVDLEKMMLSGVKATDDSEKYCCKRIKLGEYEFPSRTGAVVAIFDVNGKSVMALKSGEGGSVVMDSTVFFAEQGGQLYDRGILRDSLNNVIFTVNSAKRRNGYIIHTGEVANGQTLEKGLNLVQIIDPKQRFSLMCGHTATHILHFALEKVFDASVRQMGSFIGPDKLHFDFFVPDEKFTLEKIEEVMATVNMIIESNLNVTVKYILQNELGSMHKNFSAFDISQEAAFDGSYRIITIESSQLLGQDIIEPCCGTHVCNTGDIGRFVIIGQKSRSANVRRIYAVTNTTALESIHNATKLNNELSHALSDFSETFIDTHKFMKEFQKNLPLPSKSTIYEMLKTVKKRNKYLSRKTRSSDAN</sequence>
<evidence type="ECO:0000256" key="4">
    <source>
        <dbReference type="ARBA" id="ARBA00022555"/>
    </source>
</evidence>
<dbReference type="AlphaFoldDB" id="A0A1I7V7P0"/>
<evidence type="ECO:0000313" key="17">
    <source>
        <dbReference type="WBParaSite" id="EN70_10784"/>
    </source>
</evidence>
<evidence type="ECO:0000256" key="13">
    <source>
        <dbReference type="ARBA" id="ARBA00048300"/>
    </source>
</evidence>
<dbReference type="GO" id="GO:0004813">
    <property type="term" value="F:alanine-tRNA ligase activity"/>
    <property type="evidence" value="ECO:0007669"/>
    <property type="project" value="UniProtKB-UniRule"/>
</dbReference>
<dbReference type="GO" id="GO:0005524">
    <property type="term" value="F:ATP binding"/>
    <property type="evidence" value="ECO:0007669"/>
    <property type="project" value="UniProtKB-UniRule"/>
</dbReference>
<comment type="similarity">
    <text evidence="1">Belongs to the class-II aminoacyl-tRNA synthetase family. Alax-L subfamily.</text>
</comment>
<keyword evidence="6 14" id="KW-0479">Metal-binding</keyword>
<dbReference type="SUPFAM" id="SSF50447">
    <property type="entry name" value="Translation proteins"/>
    <property type="match status" value="1"/>
</dbReference>
<dbReference type="FunFam" id="3.30.930.10:FF:000011">
    <property type="entry name" value="Alanine--tRNA ligase, cytoplasmic"/>
    <property type="match status" value="1"/>
</dbReference>
<dbReference type="GO" id="GO:0000049">
    <property type="term" value="F:tRNA binding"/>
    <property type="evidence" value="ECO:0007669"/>
    <property type="project" value="UniProtKB-KW"/>
</dbReference>
<evidence type="ECO:0000256" key="14">
    <source>
        <dbReference type="HAMAP-Rule" id="MF_03133"/>
    </source>
</evidence>
<dbReference type="SUPFAM" id="SSF55186">
    <property type="entry name" value="ThrRS/AlaRS common domain"/>
    <property type="match status" value="1"/>
</dbReference>
<comment type="cofactor">
    <cofactor evidence="14">
        <name>Zn(2+)</name>
        <dbReference type="ChEBI" id="CHEBI:29105"/>
    </cofactor>
    <text evidence="14">Binds 1 zinc ion per subunit.</text>
</comment>
<keyword evidence="10 14" id="KW-0694">RNA-binding</keyword>
<feature type="binding site" evidence="14">
    <location>
        <position position="803"/>
    </location>
    <ligand>
        <name>Zn(2+)</name>
        <dbReference type="ChEBI" id="CHEBI:29105"/>
    </ligand>
</feature>
<feature type="domain" description="Alanyl-transfer RNA synthetases family profile" evidence="15">
    <location>
        <begin position="99"/>
        <end position="842"/>
    </location>
</feature>
<dbReference type="PROSITE" id="PS50860">
    <property type="entry name" value="AA_TRNA_LIGASE_II_ALA"/>
    <property type="match status" value="1"/>
</dbReference>
<dbReference type="GO" id="GO:0005739">
    <property type="term" value="C:mitochondrion"/>
    <property type="evidence" value="ECO:0007669"/>
    <property type="project" value="TreeGrafter"/>
</dbReference>
<evidence type="ECO:0000256" key="11">
    <source>
        <dbReference type="ARBA" id="ARBA00022917"/>
    </source>
</evidence>
<dbReference type="GO" id="GO:0008270">
    <property type="term" value="F:zinc ion binding"/>
    <property type="evidence" value="ECO:0007669"/>
    <property type="project" value="UniProtKB-UniRule"/>
</dbReference>
<dbReference type="SMART" id="SM00863">
    <property type="entry name" value="tRNA_SAD"/>
    <property type="match status" value="1"/>
</dbReference>
<dbReference type="InterPro" id="IPR018165">
    <property type="entry name" value="Ala-tRNA-synth_IIc_core"/>
</dbReference>
<keyword evidence="8 14" id="KW-0862">Zinc</keyword>
<keyword evidence="16" id="KW-1185">Reference proteome</keyword>
<keyword evidence="4 14" id="KW-0820">tRNA-binding</keyword>
<reference evidence="17" key="2">
    <citation type="submission" date="2016-11" db="UniProtKB">
        <authorList>
            <consortium name="WormBaseParasite"/>
        </authorList>
    </citation>
    <scope>IDENTIFICATION</scope>
</reference>
<comment type="domain">
    <text evidence="14">Consists of three domains; the N-terminal catalytic domain, the editing domain and the C-terminal C-Ala domain. The editing domain removes incorrectly charged amino acids, while the C-Ala domain, along with tRNA(Ala), serves as a bridge to cooperatively bring together the editing and aminoacylation centers thus stimulating deacylation of misacylated tRNAs.</text>
</comment>
<evidence type="ECO:0000313" key="16">
    <source>
        <dbReference type="Proteomes" id="UP000095285"/>
    </source>
</evidence>
<dbReference type="Gene3D" id="3.30.930.10">
    <property type="entry name" value="Bira Bifunctional Protein, Domain 2"/>
    <property type="match status" value="1"/>
</dbReference>
<proteinExistence type="inferred from homology"/>
<dbReference type="STRING" id="7209.A0A1I7V7P0"/>
<evidence type="ECO:0000256" key="2">
    <source>
        <dbReference type="ARBA" id="ARBA00013168"/>
    </source>
</evidence>
<dbReference type="InterPro" id="IPR009000">
    <property type="entry name" value="Transl_B-barrel_sf"/>
</dbReference>
<dbReference type="Gene3D" id="3.30.980.10">
    <property type="entry name" value="Threonyl-trna Synthetase, Chain A, domain 2"/>
    <property type="match status" value="1"/>
</dbReference>
<feature type="binding site" evidence="14">
    <location>
        <position position="689"/>
    </location>
    <ligand>
        <name>Zn(2+)</name>
        <dbReference type="ChEBI" id="CHEBI:29105"/>
    </ligand>
</feature>
<dbReference type="PANTHER" id="PTHR11777:SF9">
    <property type="entry name" value="ALANINE--TRNA LIGASE, CYTOPLASMIC"/>
    <property type="match status" value="1"/>
</dbReference>
<evidence type="ECO:0000256" key="8">
    <source>
        <dbReference type="ARBA" id="ARBA00022833"/>
    </source>
</evidence>
<dbReference type="WBParaSite" id="EN70_10784">
    <property type="protein sequence ID" value="EN70_10784"/>
    <property type="gene ID" value="EN70_10784"/>
</dbReference>
<dbReference type="EC" id="6.1.1.7" evidence="2"/>
<name>A0A1I7V7P0_LOALO</name>
<dbReference type="PRINTS" id="PR00980">
    <property type="entry name" value="TRNASYNTHALA"/>
</dbReference>
<dbReference type="InterPro" id="IPR018162">
    <property type="entry name" value="Ala-tRNA-ligase_IIc_anticod-bd"/>
</dbReference>
<comment type="function">
    <text evidence="14">Catalyzes the attachment of alanine to tRNA(Ala) in a two-step reaction: alanine is first activated by ATP to form Ala-AMP and then transferred to the acceptor end of tRNA(Ala). Also edits incorrectly charged tRNA(Ala) via its editing domain.</text>
</comment>
<dbReference type="SUPFAM" id="SSF101353">
    <property type="entry name" value="Putative anticodon-binding domain of alanyl-tRNA synthetase (AlaRS)"/>
    <property type="match status" value="1"/>
</dbReference>
<feature type="binding site" evidence="14">
    <location>
        <position position="685"/>
    </location>
    <ligand>
        <name>Zn(2+)</name>
        <dbReference type="ChEBI" id="CHEBI:29105"/>
    </ligand>
</feature>
<accession>A0A1I7V7P0</accession>
<dbReference type="InterPro" id="IPR045864">
    <property type="entry name" value="aa-tRNA-synth_II/BPL/LPL"/>
</dbReference>
<comment type="catalytic activity">
    <reaction evidence="13 14">
        <text>tRNA(Ala) + L-alanine + ATP = L-alanyl-tRNA(Ala) + AMP + diphosphate</text>
        <dbReference type="Rhea" id="RHEA:12540"/>
        <dbReference type="Rhea" id="RHEA-COMP:9657"/>
        <dbReference type="Rhea" id="RHEA-COMP:9923"/>
        <dbReference type="ChEBI" id="CHEBI:30616"/>
        <dbReference type="ChEBI" id="CHEBI:33019"/>
        <dbReference type="ChEBI" id="CHEBI:57972"/>
        <dbReference type="ChEBI" id="CHEBI:78442"/>
        <dbReference type="ChEBI" id="CHEBI:78497"/>
        <dbReference type="ChEBI" id="CHEBI:456215"/>
        <dbReference type="EC" id="6.1.1.7"/>
    </reaction>
</comment>
<dbReference type="Pfam" id="PF01411">
    <property type="entry name" value="tRNA-synt_2c"/>
    <property type="match status" value="1"/>
</dbReference>
<evidence type="ECO:0000256" key="6">
    <source>
        <dbReference type="ARBA" id="ARBA00022723"/>
    </source>
</evidence>
<dbReference type="InterPro" id="IPR018163">
    <property type="entry name" value="Thr/Ala-tRNA-synth_IIc_edit"/>
</dbReference>
<evidence type="ECO:0000256" key="10">
    <source>
        <dbReference type="ARBA" id="ARBA00022884"/>
    </source>
</evidence>
<evidence type="ECO:0000256" key="7">
    <source>
        <dbReference type="ARBA" id="ARBA00022741"/>
    </source>
</evidence>
<comment type="subunit">
    <text evidence="14">Monomer.</text>
</comment>
<evidence type="ECO:0000256" key="5">
    <source>
        <dbReference type="ARBA" id="ARBA00022598"/>
    </source>
</evidence>
<dbReference type="HAMAP" id="MF_00036_B">
    <property type="entry name" value="Ala_tRNA_synth_B"/>
    <property type="match status" value="1"/>
</dbReference>
<dbReference type="InterPro" id="IPR023033">
    <property type="entry name" value="Ala_tRNA_ligase_euk/bac"/>
</dbReference>
<evidence type="ECO:0000259" key="15">
    <source>
        <dbReference type="PROSITE" id="PS50860"/>
    </source>
</evidence>
<feature type="binding site" evidence="14">
    <location>
        <position position="799"/>
    </location>
    <ligand>
        <name>Zn(2+)</name>
        <dbReference type="ChEBI" id="CHEBI:29105"/>
    </ligand>
</feature>
<keyword evidence="11 14" id="KW-0648">Protein biosynthesis</keyword>
<dbReference type="NCBIfam" id="TIGR00344">
    <property type="entry name" value="alaS"/>
    <property type="match status" value="1"/>
</dbReference>
<dbReference type="InterPro" id="IPR012947">
    <property type="entry name" value="tRNA_SAD"/>
</dbReference>
<evidence type="ECO:0000256" key="3">
    <source>
        <dbReference type="ARBA" id="ARBA00017959"/>
    </source>
</evidence>
<keyword evidence="5 14" id="KW-0436">Ligase</keyword>
<dbReference type="Pfam" id="PF07973">
    <property type="entry name" value="tRNA_SAD"/>
    <property type="match status" value="1"/>
</dbReference>
<dbReference type="PANTHER" id="PTHR11777">
    <property type="entry name" value="ALANYL-TRNA SYNTHETASE"/>
    <property type="match status" value="1"/>
</dbReference>
<dbReference type="eggNOG" id="KOG0188">
    <property type="taxonomic scope" value="Eukaryota"/>
</dbReference>
<keyword evidence="9 14" id="KW-0067">ATP-binding</keyword>
<dbReference type="CDD" id="cd00673">
    <property type="entry name" value="AlaRS_core"/>
    <property type="match status" value="1"/>
</dbReference>
<dbReference type="Proteomes" id="UP000095285">
    <property type="component" value="Unassembled WGS sequence"/>
</dbReference>